<dbReference type="PANTHER" id="PTHR37999:SF2">
    <property type="entry name" value="MUCIN-17"/>
    <property type="match status" value="1"/>
</dbReference>
<dbReference type="InterPro" id="IPR000082">
    <property type="entry name" value="SEA_dom"/>
</dbReference>
<reference evidence="5 6" key="1">
    <citation type="journal article" date="2015" name="Annu Rev Anim Biosci">
        <title>The Genome 10K Project: a way forward.</title>
        <authorList>
            <person name="Koepfli K.P."/>
            <person name="Paten B."/>
            <person name="O'Brien S.J."/>
            <person name="Koepfli K.P."/>
            <person name="Paten B."/>
            <person name="Antunes A."/>
            <person name="Belov K."/>
            <person name="Bustamante C."/>
            <person name="Castoe T.A."/>
            <person name="Clawson H."/>
            <person name="Crawford A.J."/>
            <person name="Diekhans M."/>
            <person name="Distel D."/>
            <person name="Durbin R."/>
            <person name="Earl D."/>
            <person name="Fujita M.K."/>
            <person name="Gamble T."/>
            <person name="Georges A."/>
            <person name="Gemmell N."/>
            <person name="Gilbert M.T."/>
            <person name="Graves J.M."/>
            <person name="Green R.E."/>
            <person name="Hickey G."/>
            <person name="Jarvis E.D."/>
            <person name="Johnson W."/>
            <person name="Komissarov A."/>
            <person name="Korf I."/>
            <person name="Kuhn R."/>
            <person name="Larkin D.M."/>
            <person name="Lewin H."/>
            <person name="Lopez J.V."/>
            <person name="Ma J."/>
            <person name="Marques-Bonet T."/>
            <person name="Miller W."/>
            <person name="Murphy R."/>
            <person name="Pevzner P."/>
            <person name="Shapiro B."/>
            <person name="Steiner C."/>
            <person name="Tamazian G."/>
            <person name="Venkatesh B."/>
            <person name="Wang J."/>
            <person name="Wayne R."/>
            <person name="Wiley E."/>
            <person name="Yang H."/>
            <person name="Zhang G."/>
            <person name="Haussler D."/>
            <person name="Ryder O."/>
            <person name="O'Brien S.J."/>
        </authorList>
    </citation>
    <scope>NUCLEOTIDE SEQUENCE</scope>
</reference>
<reference evidence="5" key="4">
    <citation type="submission" date="2025-08" db="UniProtKB">
        <authorList>
            <consortium name="Ensembl"/>
        </authorList>
    </citation>
    <scope>IDENTIFICATION</scope>
</reference>
<keyword evidence="2" id="KW-1133">Transmembrane helix</keyword>
<dbReference type="InterPro" id="IPR036364">
    <property type="entry name" value="SEA_dom_sf"/>
</dbReference>
<dbReference type="GeneTree" id="ENSGT01140000285222"/>
<evidence type="ECO:0000313" key="6">
    <source>
        <dbReference type="Proteomes" id="UP000472240"/>
    </source>
</evidence>
<dbReference type="GO" id="GO:0071944">
    <property type="term" value="C:cell periphery"/>
    <property type="evidence" value="ECO:0007669"/>
    <property type="project" value="UniProtKB-ARBA"/>
</dbReference>
<dbReference type="PROSITE" id="PS00022">
    <property type="entry name" value="EGF_1"/>
    <property type="match status" value="1"/>
</dbReference>
<dbReference type="SMART" id="SM00200">
    <property type="entry name" value="SEA"/>
    <property type="match status" value="1"/>
</dbReference>
<dbReference type="Pfam" id="PF01390">
    <property type="entry name" value="SEA"/>
    <property type="match status" value="1"/>
</dbReference>
<accession>A0A671E6T9</accession>
<dbReference type="Ensembl" id="ENSRFET00010009852.1">
    <property type="protein sequence ID" value="ENSRFEP00010008981.1"/>
    <property type="gene ID" value="ENSRFEG00010006137.1"/>
</dbReference>
<dbReference type="InterPro" id="IPR000742">
    <property type="entry name" value="EGF"/>
</dbReference>
<dbReference type="PROSITE" id="PS50026">
    <property type="entry name" value="EGF_3"/>
    <property type="match status" value="1"/>
</dbReference>
<evidence type="ECO:0008006" key="7">
    <source>
        <dbReference type="Google" id="ProtNLM"/>
    </source>
</evidence>
<evidence type="ECO:0000259" key="4">
    <source>
        <dbReference type="PROSITE" id="PS50026"/>
    </source>
</evidence>
<keyword evidence="1" id="KW-1015">Disulfide bond</keyword>
<dbReference type="Gene3D" id="2.10.25.10">
    <property type="entry name" value="Laminin"/>
    <property type="match status" value="1"/>
</dbReference>
<reference evidence="6" key="3">
    <citation type="submission" date="2018-12" db="EMBL/GenBank/DDBJ databases">
        <title>G10K-VGP greater horseshoe bat female genome, primary haplotype.</title>
        <authorList>
            <person name="Teeling E."/>
            <person name="Myers G."/>
            <person name="Vernes S."/>
            <person name="Pippel M."/>
            <person name="Winkler S."/>
            <person name="Fedrigo O."/>
            <person name="Rhie A."/>
            <person name="Koren S."/>
            <person name="Phillippy A."/>
            <person name="Lewin H."/>
            <person name="Damas J."/>
            <person name="Howe K."/>
            <person name="Mountcastle J."/>
            <person name="Jarvis E.D."/>
        </authorList>
    </citation>
    <scope>NUCLEOTIDE SEQUENCE [LARGE SCALE GENOMIC DNA]</scope>
</reference>
<dbReference type="Proteomes" id="UP000472240">
    <property type="component" value="Chromosome 7"/>
</dbReference>
<proteinExistence type="predicted"/>
<feature type="disulfide bond" evidence="1">
    <location>
        <begin position="42"/>
        <end position="51"/>
    </location>
</feature>
<keyword evidence="6" id="KW-1185">Reference proteome</keyword>
<protein>
    <recommendedName>
        <fullName evidence="7">SEA domain-containing protein</fullName>
    </recommendedName>
</protein>
<dbReference type="PROSITE" id="PS50024">
    <property type="entry name" value="SEA"/>
    <property type="match status" value="1"/>
</dbReference>
<keyword evidence="2" id="KW-0472">Membrane</keyword>
<feature type="transmembrane region" description="Helical" evidence="2">
    <location>
        <begin position="271"/>
        <end position="295"/>
    </location>
</feature>
<reference evidence="5" key="5">
    <citation type="submission" date="2025-09" db="UniProtKB">
        <authorList>
            <consortium name="Ensembl"/>
        </authorList>
    </citation>
    <scope>IDENTIFICATION</scope>
</reference>
<keyword evidence="2" id="KW-0812">Transmembrane</keyword>
<sequence>FNGGTWNGQACECPPDYGGDKCQDEPAVCQNGGSWDGIKCVCTSLYEGSKCETVVSSIDIEPENVSAQMELTVKVTNQKFSQELLNRSSSEFQKFNETFTKQMDIIYSGIPEYETVNITKLTPGSVVVEHDVILKAKFIPDYKEFINKIAKKVEEKIKNATQEQILNNDTCTTLLCFNMTATKVQNISVTYDPEEECRKKAGKDFAEHFFVEYKDERPKCITRCMPGFKASLNCNFGTCRLERSGPRCYCLTTDTEWYSGETCEFSTKKSLVYGLLGAVGAVVLVGLVILLVFVLRSKREVKRQKSKVNQLYQWHEEDGGPAPGTFQNAGFNISEGIRNSQWTQNISKANKQTNKAQNKIVESNPTISISTININGLNTSVKRVDF</sequence>
<dbReference type="Gene3D" id="3.30.70.960">
    <property type="entry name" value="SEA domain"/>
    <property type="match status" value="1"/>
</dbReference>
<dbReference type="SUPFAM" id="SSF82671">
    <property type="entry name" value="SEA domain"/>
    <property type="match status" value="1"/>
</dbReference>
<comment type="caution">
    <text evidence="1">Lacks conserved residue(s) required for the propagation of feature annotation.</text>
</comment>
<evidence type="ECO:0000259" key="3">
    <source>
        <dbReference type="PROSITE" id="PS50024"/>
    </source>
</evidence>
<feature type="domain" description="SEA" evidence="3">
    <location>
        <begin position="65"/>
        <end position="189"/>
    </location>
</feature>
<name>A0A671E6T9_RHIFE</name>
<keyword evidence="1" id="KW-0245">EGF-like domain</keyword>
<feature type="domain" description="EGF-like" evidence="4">
    <location>
        <begin position="18"/>
        <end position="52"/>
    </location>
</feature>
<dbReference type="AlphaFoldDB" id="A0A671E6T9"/>
<dbReference type="PANTHER" id="PTHR37999">
    <property type="entry name" value="MUCIN-17"/>
    <property type="match status" value="1"/>
</dbReference>
<evidence type="ECO:0000313" key="5">
    <source>
        <dbReference type="Ensembl" id="ENSRFEP00010008981.1"/>
    </source>
</evidence>
<evidence type="ECO:0000256" key="2">
    <source>
        <dbReference type="SAM" id="Phobius"/>
    </source>
</evidence>
<reference evidence="5 6" key="2">
    <citation type="journal article" date="2018" name="Annu Rev Anim Biosci">
        <title>Bat Biology, Genomes, and the Bat1K Project: To Generate Chromosome-Level Genomes for All Living Bat Species.</title>
        <authorList>
            <person name="Teeling E.C."/>
            <person name="Vernes S.C."/>
            <person name="Davalos L.M."/>
            <person name="Ray D.A."/>
            <person name="Gilbert M.T.P."/>
            <person name="Myers E."/>
        </authorList>
    </citation>
    <scope>NUCLEOTIDE SEQUENCE</scope>
</reference>
<organism evidence="5 6">
    <name type="scientific">Rhinolophus ferrumequinum</name>
    <name type="common">Greater horseshoe bat</name>
    <dbReference type="NCBI Taxonomy" id="59479"/>
    <lineage>
        <taxon>Eukaryota</taxon>
        <taxon>Metazoa</taxon>
        <taxon>Chordata</taxon>
        <taxon>Craniata</taxon>
        <taxon>Vertebrata</taxon>
        <taxon>Euteleostomi</taxon>
        <taxon>Mammalia</taxon>
        <taxon>Eutheria</taxon>
        <taxon>Laurasiatheria</taxon>
        <taxon>Chiroptera</taxon>
        <taxon>Yinpterochiroptera</taxon>
        <taxon>Rhinolophoidea</taxon>
        <taxon>Rhinolophidae</taxon>
        <taxon>Rhinolophinae</taxon>
        <taxon>Rhinolophus</taxon>
    </lineage>
</organism>
<evidence type="ECO:0000256" key="1">
    <source>
        <dbReference type="PROSITE-ProRule" id="PRU00076"/>
    </source>
</evidence>
<dbReference type="InterPro" id="IPR053311">
    <property type="entry name" value="Mucosal_Integrity_Assoc"/>
</dbReference>